<organism evidence="1">
    <name type="scientific">Oikopleura dioica</name>
    <name type="common">Tunicate</name>
    <dbReference type="NCBI Taxonomy" id="34765"/>
    <lineage>
        <taxon>Eukaryota</taxon>
        <taxon>Metazoa</taxon>
        <taxon>Chordata</taxon>
        <taxon>Tunicata</taxon>
        <taxon>Appendicularia</taxon>
        <taxon>Copelata</taxon>
        <taxon>Oikopleuridae</taxon>
        <taxon>Oikopleura</taxon>
    </lineage>
</organism>
<dbReference type="AlphaFoldDB" id="E4Z6Z3"/>
<dbReference type="EMBL" id="FN658273">
    <property type="protein sequence ID" value="CBY43471.1"/>
    <property type="molecule type" value="Genomic_DNA"/>
</dbReference>
<proteinExistence type="predicted"/>
<gene>
    <name evidence="1" type="ORF">GSOID_T00028070001</name>
</gene>
<protein>
    <submittedName>
        <fullName evidence="1">Uncharacterized protein</fullName>
    </submittedName>
</protein>
<sequence>IVTVSLNLKTIKIRKFEKKTCRASANNPAALKIIGIWSRIIRRLNKSDRLSKP</sequence>
<feature type="non-terminal residue" evidence="1">
    <location>
        <position position="1"/>
    </location>
</feature>
<name>E4Z6Z3_OIKDI</name>
<dbReference type="Proteomes" id="UP000011014">
    <property type="component" value="Unassembled WGS sequence"/>
</dbReference>
<accession>E4Z6Z3</accession>
<evidence type="ECO:0000313" key="1">
    <source>
        <dbReference type="EMBL" id="CBY43471.1"/>
    </source>
</evidence>
<reference evidence="1" key="1">
    <citation type="journal article" date="2010" name="Science">
        <title>Plasticity of animal genome architecture unmasked by rapid evolution of a pelagic tunicate.</title>
        <authorList>
            <person name="Denoeud F."/>
            <person name="Henriet S."/>
            <person name="Mungpakdee S."/>
            <person name="Aury J.M."/>
            <person name="Da Silva C."/>
            <person name="Brinkmann H."/>
            <person name="Mikhaleva J."/>
            <person name="Olsen L.C."/>
            <person name="Jubin C."/>
            <person name="Canestro C."/>
            <person name="Bouquet J.M."/>
            <person name="Danks G."/>
            <person name="Poulain J."/>
            <person name="Campsteijn C."/>
            <person name="Adamski M."/>
            <person name="Cross I."/>
            <person name="Yadetie F."/>
            <person name="Muffato M."/>
            <person name="Louis A."/>
            <person name="Butcher S."/>
            <person name="Tsagkogeorga G."/>
            <person name="Konrad A."/>
            <person name="Singh S."/>
            <person name="Jensen M.F."/>
            <person name="Cong E.H."/>
            <person name="Eikeseth-Otteraa H."/>
            <person name="Noel B."/>
            <person name="Anthouard V."/>
            <person name="Porcel B.M."/>
            <person name="Kachouri-Lafond R."/>
            <person name="Nishino A."/>
            <person name="Ugolini M."/>
            <person name="Chourrout P."/>
            <person name="Nishida H."/>
            <person name="Aasland R."/>
            <person name="Huzurbazar S."/>
            <person name="Westhof E."/>
            <person name="Delsuc F."/>
            <person name="Lehrach H."/>
            <person name="Reinhardt R."/>
            <person name="Weissenbach J."/>
            <person name="Roy S.W."/>
            <person name="Artiguenave F."/>
            <person name="Postlethwait J.H."/>
            <person name="Manak J.R."/>
            <person name="Thompson E.M."/>
            <person name="Jaillon O."/>
            <person name="Du Pasquier L."/>
            <person name="Boudinot P."/>
            <person name="Liberles D.A."/>
            <person name="Volff J.N."/>
            <person name="Philippe H."/>
            <person name="Lenhard B."/>
            <person name="Roest Crollius H."/>
            <person name="Wincker P."/>
            <person name="Chourrout D."/>
        </authorList>
    </citation>
    <scope>NUCLEOTIDE SEQUENCE [LARGE SCALE GENOMIC DNA]</scope>
</reference>